<evidence type="ECO:0000256" key="9">
    <source>
        <dbReference type="ARBA" id="ARBA00075373"/>
    </source>
</evidence>
<dbReference type="GO" id="GO:0031391">
    <property type="term" value="C:Elg1 RFC-like complex"/>
    <property type="evidence" value="ECO:0007669"/>
    <property type="project" value="UniProtKB-ARBA"/>
</dbReference>
<dbReference type="GO" id="GO:0005634">
    <property type="term" value="C:nucleus"/>
    <property type="evidence" value="ECO:0007669"/>
    <property type="project" value="UniProtKB-SubCell"/>
</dbReference>
<keyword evidence="13" id="KW-1185">Reference proteome</keyword>
<organism evidence="12 13">
    <name type="scientific">Clytia hemisphaerica</name>
    <dbReference type="NCBI Taxonomy" id="252671"/>
    <lineage>
        <taxon>Eukaryota</taxon>
        <taxon>Metazoa</taxon>
        <taxon>Cnidaria</taxon>
        <taxon>Hydrozoa</taxon>
        <taxon>Hydroidolina</taxon>
        <taxon>Leptothecata</taxon>
        <taxon>Obeliida</taxon>
        <taxon>Clytiidae</taxon>
        <taxon>Clytia</taxon>
    </lineage>
</organism>
<dbReference type="Gene3D" id="1.20.272.10">
    <property type="match status" value="1"/>
</dbReference>
<dbReference type="InterPro" id="IPR003959">
    <property type="entry name" value="ATPase_AAA_core"/>
</dbReference>
<evidence type="ECO:0000256" key="7">
    <source>
        <dbReference type="ARBA" id="ARBA00023242"/>
    </source>
</evidence>
<feature type="domain" description="AAA+ ATPase" evidence="11">
    <location>
        <begin position="59"/>
        <end position="194"/>
    </location>
</feature>
<dbReference type="GO" id="GO:0016887">
    <property type="term" value="F:ATP hydrolysis activity"/>
    <property type="evidence" value="ECO:0007669"/>
    <property type="project" value="InterPro"/>
</dbReference>
<dbReference type="GO" id="GO:0000076">
    <property type="term" value="P:DNA replication checkpoint signaling"/>
    <property type="evidence" value="ECO:0007669"/>
    <property type="project" value="UniProtKB-ARBA"/>
</dbReference>
<sequence length="353" mass="39187">MADFFSKPKRSKVKTDGQSSKSAPKIIPWVEKYRPKQVTDVAYQNEVVAVLQNTVKGDDFPNLLFYGPPGTGKTSTILAVCRQLFGHDLYKSRTLELNASDERGIQVVRDKVKTFASQSVSAKRPDGTPCPPFKIVILDEADSMTKHAQAALRRTMEKQTKTTRFCLICNYVSRIIEPITSRCAKFRFKPLSIDTITERLAMISKGENVKINNSAIDTLIKAAEGDMRKAITFLQSAHRLKAGEEEITSNDIVEMAGIIPAEIIESLTQTFSSGSFDKLDAKIKEIMMNGYSGSQLVTQIHDSLVESEVLNDNQKAVIMEKLSVVDKCLCDGADEYLQIMAAAAGIMEQFNKQ</sequence>
<dbReference type="OrthoDB" id="10249205at2759"/>
<dbReference type="NCBIfam" id="NF001679">
    <property type="entry name" value="PRK00440.1"/>
    <property type="match status" value="1"/>
</dbReference>
<dbReference type="InterPro" id="IPR003593">
    <property type="entry name" value="AAA+_ATPase"/>
</dbReference>
<dbReference type="GO" id="GO:0003677">
    <property type="term" value="F:DNA binding"/>
    <property type="evidence" value="ECO:0007669"/>
    <property type="project" value="UniProtKB-KW"/>
</dbReference>
<dbReference type="InterPro" id="IPR050238">
    <property type="entry name" value="DNA_Rep/Repair_Clamp_Loader"/>
</dbReference>
<dbReference type="Pfam" id="PF21960">
    <property type="entry name" value="RCF1-5-like_lid"/>
    <property type="match status" value="1"/>
</dbReference>
<keyword evidence="5" id="KW-0067">ATP-binding</keyword>
<dbReference type="Proteomes" id="UP000594262">
    <property type="component" value="Unplaced"/>
</dbReference>
<evidence type="ECO:0000256" key="8">
    <source>
        <dbReference type="ARBA" id="ARBA00040745"/>
    </source>
</evidence>
<reference evidence="12" key="1">
    <citation type="submission" date="2021-01" db="UniProtKB">
        <authorList>
            <consortium name="EnsemblMetazoa"/>
        </authorList>
    </citation>
    <scope>IDENTIFICATION</scope>
</reference>
<evidence type="ECO:0000256" key="5">
    <source>
        <dbReference type="ARBA" id="ARBA00022840"/>
    </source>
</evidence>
<name>A0A7M5X9W9_9CNID</name>
<dbReference type="SMART" id="SM00382">
    <property type="entry name" value="AAA"/>
    <property type="match status" value="1"/>
</dbReference>
<dbReference type="GO" id="GO:0005524">
    <property type="term" value="F:ATP binding"/>
    <property type="evidence" value="ECO:0007669"/>
    <property type="project" value="UniProtKB-KW"/>
</dbReference>
<dbReference type="RefSeq" id="XP_066920990.1">
    <property type="nucleotide sequence ID" value="XM_067064889.1"/>
</dbReference>
<comment type="subcellular location">
    <subcellularLocation>
        <location evidence="1">Nucleus</location>
    </subcellularLocation>
</comment>
<evidence type="ECO:0000256" key="10">
    <source>
        <dbReference type="SAM" id="MobiDB-lite"/>
    </source>
</evidence>
<dbReference type="FunFam" id="1.20.272.10:FF:000011">
    <property type="entry name" value="Replication factor C subunit 2"/>
    <property type="match status" value="1"/>
</dbReference>
<dbReference type="InterPro" id="IPR027417">
    <property type="entry name" value="P-loop_NTPase"/>
</dbReference>
<dbReference type="FunFam" id="1.10.8.60:FF:000032">
    <property type="entry name" value="Replication factor C subunit 4"/>
    <property type="match status" value="1"/>
</dbReference>
<protein>
    <recommendedName>
        <fullName evidence="8">Replication factor C subunit 2</fullName>
    </recommendedName>
    <alternativeName>
        <fullName evidence="9">Activator 1 41 kDa subunit</fullName>
    </alternativeName>
</protein>
<proteinExistence type="inferred from homology"/>
<keyword evidence="7" id="KW-0539">Nucleus</keyword>
<dbReference type="GO" id="GO:0003689">
    <property type="term" value="F:DNA clamp loader activity"/>
    <property type="evidence" value="ECO:0007669"/>
    <property type="project" value="TreeGrafter"/>
</dbReference>
<dbReference type="EnsemblMetazoa" id="CLYHEMT019506.1">
    <property type="protein sequence ID" value="CLYHEMP019506.1"/>
    <property type="gene ID" value="CLYHEMG019506"/>
</dbReference>
<evidence type="ECO:0000313" key="12">
    <source>
        <dbReference type="EnsemblMetazoa" id="CLYHEMP019506.1"/>
    </source>
</evidence>
<evidence type="ECO:0000256" key="3">
    <source>
        <dbReference type="ARBA" id="ARBA00022705"/>
    </source>
</evidence>
<keyword evidence="4" id="KW-0547">Nucleotide-binding</keyword>
<dbReference type="Gene3D" id="1.10.8.60">
    <property type="match status" value="1"/>
</dbReference>
<dbReference type="CDD" id="cd18140">
    <property type="entry name" value="HLD_clamp_RFC"/>
    <property type="match status" value="1"/>
</dbReference>
<evidence type="ECO:0000313" key="13">
    <source>
        <dbReference type="Proteomes" id="UP000594262"/>
    </source>
</evidence>
<evidence type="ECO:0000256" key="2">
    <source>
        <dbReference type="ARBA" id="ARBA00005378"/>
    </source>
</evidence>
<dbReference type="PANTHER" id="PTHR11669">
    <property type="entry name" value="REPLICATION FACTOR C / DNA POLYMERASE III GAMMA-TAU SUBUNIT"/>
    <property type="match status" value="1"/>
</dbReference>
<evidence type="ECO:0000256" key="6">
    <source>
        <dbReference type="ARBA" id="ARBA00023125"/>
    </source>
</evidence>
<dbReference type="GO" id="GO:0006271">
    <property type="term" value="P:DNA strand elongation involved in DNA replication"/>
    <property type="evidence" value="ECO:0007669"/>
    <property type="project" value="UniProtKB-ARBA"/>
</dbReference>
<dbReference type="Pfam" id="PF00004">
    <property type="entry name" value="AAA"/>
    <property type="match status" value="1"/>
</dbReference>
<dbReference type="InterPro" id="IPR013748">
    <property type="entry name" value="Rep_factorC_C"/>
</dbReference>
<evidence type="ECO:0000256" key="1">
    <source>
        <dbReference type="ARBA" id="ARBA00004123"/>
    </source>
</evidence>
<dbReference type="GO" id="GO:0005663">
    <property type="term" value="C:DNA replication factor C complex"/>
    <property type="evidence" value="ECO:0007669"/>
    <property type="project" value="TreeGrafter"/>
</dbReference>
<keyword evidence="3" id="KW-0235">DNA replication</keyword>
<accession>A0A7M5X9W9</accession>
<evidence type="ECO:0000259" key="11">
    <source>
        <dbReference type="SMART" id="SM00382"/>
    </source>
</evidence>
<dbReference type="PANTHER" id="PTHR11669:SF20">
    <property type="entry name" value="REPLICATION FACTOR C SUBUNIT 4"/>
    <property type="match status" value="1"/>
</dbReference>
<keyword evidence="6" id="KW-0238">DNA-binding</keyword>
<dbReference type="SUPFAM" id="SSF52540">
    <property type="entry name" value="P-loop containing nucleoside triphosphate hydrolases"/>
    <property type="match status" value="1"/>
</dbReference>
<dbReference type="CDD" id="cd00009">
    <property type="entry name" value="AAA"/>
    <property type="match status" value="1"/>
</dbReference>
<dbReference type="Gene3D" id="3.40.50.300">
    <property type="entry name" value="P-loop containing nucleotide triphosphate hydrolases"/>
    <property type="match status" value="1"/>
</dbReference>
<feature type="region of interest" description="Disordered" evidence="10">
    <location>
        <begin position="1"/>
        <end position="21"/>
    </location>
</feature>
<dbReference type="SUPFAM" id="SSF48019">
    <property type="entry name" value="post-AAA+ oligomerization domain-like"/>
    <property type="match status" value="1"/>
</dbReference>
<dbReference type="FunFam" id="3.40.50.300:FF:000237">
    <property type="entry name" value="replication factor C subunit 4"/>
    <property type="match status" value="1"/>
</dbReference>
<dbReference type="Pfam" id="PF08542">
    <property type="entry name" value="Rep_fac_C"/>
    <property type="match status" value="1"/>
</dbReference>
<dbReference type="GO" id="GO:0006281">
    <property type="term" value="P:DNA repair"/>
    <property type="evidence" value="ECO:0007669"/>
    <property type="project" value="UniProtKB-ARBA"/>
</dbReference>
<dbReference type="AlphaFoldDB" id="A0A7M5X9W9"/>
<comment type="similarity">
    <text evidence="2">Belongs to the activator 1 small subunits family.</text>
</comment>
<dbReference type="InterPro" id="IPR008921">
    <property type="entry name" value="DNA_pol3_clamp-load_cplx_C"/>
</dbReference>
<dbReference type="GeneID" id="136808359"/>
<dbReference type="InterPro" id="IPR047854">
    <property type="entry name" value="RFC_lid"/>
</dbReference>
<evidence type="ECO:0000256" key="4">
    <source>
        <dbReference type="ARBA" id="ARBA00022741"/>
    </source>
</evidence>